<sequence>MAVETCKLTDTEIVWTDITNPTQEELEEVSKMYDLNPYTLMDSLDPDHLPKYEEHNNTHFFIVRILQHSKDEHEQTVRELSSKIAVFYNDNFIITIHRSAQPIMEQIKEHCIKLGKVKSAAGMAVRVIWETLHSYDAPAFELSDEVDFYESKVFLKKNIPADMIEGIYYLKRKSGLCKKLLLLTNEVLNSVRVDDKDKPALQDARDLHVKLVTLYDQVHEDTNNLLNIYLSLSARKTNDVMKILTIFSVFFMPLTFIAGIYGMNFKFMPELTAEWGYPLTLLSMGIIVVVIFIWFRRKHWL</sequence>
<evidence type="ECO:0000256" key="7">
    <source>
        <dbReference type="ARBA" id="ARBA00023136"/>
    </source>
</evidence>
<evidence type="ECO:0000256" key="3">
    <source>
        <dbReference type="ARBA" id="ARBA00022448"/>
    </source>
</evidence>
<comment type="caution">
    <text evidence="9">The sequence shown here is derived from an EMBL/GenBank/DDBJ whole genome shotgun (WGS) entry which is preliminary data.</text>
</comment>
<evidence type="ECO:0000256" key="5">
    <source>
        <dbReference type="ARBA" id="ARBA00022692"/>
    </source>
</evidence>
<evidence type="ECO:0000256" key="8">
    <source>
        <dbReference type="SAM" id="Phobius"/>
    </source>
</evidence>
<feature type="transmembrane region" description="Helical" evidence="8">
    <location>
        <begin position="243"/>
        <end position="263"/>
    </location>
</feature>
<dbReference type="Proteomes" id="UP001596287">
    <property type="component" value="Unassembled WGS sequence"/>
</dbReference>
<feature type="transmembrane region" description="Helical" evidence="8">
    <location>
        <begin position="275"/>
        <end position="295"/>
    </location>
</feature>
<dbReference type="Gene3D" id="3.30.460.20">
    <property type="entry name" value="CorA soluble domain-like"/>
    <property type="match status" value="1"/>
</dbReference>
<evidence type="ECO:0000313" key="10">
    <source>
        <dbReference type="Proteomes" id="UP001596287"/>
    </source>
</evidence>
<dbReference type="PANTHER" id="PTHR46494">
    <property type="entry name" value="CORA FAMILY METAL ION TRANSPORTER (EUROFUNG)"/>
    <property type="match status" value="1"/>
</dbReference>
<evidence type="ECO:0000256" key="1">
    <source>
        <dbReference type="ARBA" id="ARBA00004651"/>
    </source>
</evidence>
<evidence type="ECO:0000256" key="4">
    <source>
        <dbReference type="ARBA" id="ARBA00022475"/>
    </source>
</evidence>
<accession>A0ABW1PLV1</accession>
<keyword evidence="7 8" id="KW-0472">Membrane</keyword>
<keyword evidence="3" id="KW-0813">Transport</keyword>
<dbReference type="InterPro" id="IPR045863">
    <property type="entry name" value="CorA_TM1_TM2"/>
</dbReference>
<keyword evidence="10" id="KW-1185">Reference proteome</keyword>
<keyword evidence="6 8" id="KW-1133">Transmembrane helix</keyword>
<evidence type="ECO:0000313" key="9">
    <source>
        <dbReference type="EMBL" id="MFC6096405.1"/>
    </source>
</evidence>
<name>A0ABW1PLV1_9FLAO</name>
<gene>
    <name evidence="9" type="ORF">ACFPVY_07075</name>
</gene>
<keyword evidence="4" id="KW-1003">Cell membrane</keyword>
<dbReference type="SUPFAM" id="SSF144083">
    <property type="entry name" value="Magnesium transport protein CorA, transmembrane region"/>
    <property type="match status" value="1"/>
</dbReference>
<dbReference type="PANTHER" id="PTHR46494:SF1">
    <property type="entry name" value="CORA FAMILY METAL ION TRANSPORTER (EUROFUNG)"/>
    <property type="match status" value="1"/>
</dbReference>
<dbReference type="InterPro" id="IPR002523">
    <property type="entry name" value="MgTranspt_CorA/ZnTranspt_ZntB"/>
</dbReference>
<dbReference type="RefSeq" id="WP_379791272.1">
    <property type="nucleotide sequence ID" value="NZ_JBHSQB010000005.1"/>
</dbReference>
<dbReference type="SUPFAM" id="SSF143865">
    <property type="entry name" value="CorA soluble domain-like"/>
    <property type="match status" value="1"/>
</dbReference>
<organism evidence="9 10">
    <name type="scientific">Flavobacterium qiangtangense</name>
    <dbReference type="NCBI Taxonomy" id="1442595"/>
    <lineage>
        <taxon>Bacteria</taxon>
        <taxon>Pseudomonadati</taxon>
        <taxon>Bacteroidota</taxon>
        <taxon>Flavobacteriia</taxon>
        <taxon>Flavobacteriales</taxon>
        <taxon>Flavobacteriaceae</taxon>
        <taxon>Flavobacterium</taxon>
    </lineage>
</organism>
<evidence type="ECO:0000256" key="2">
    <source>
        <dbReference type="ARBA" id="ARBA00009765"/>
    </source>
</evidence>
<proteinExistence type="inferred from homology"/>
<reference evidence="10" key="1">
    <citation type="journal article" date="2019" name="Int. J. Syst. Evol. Microbiol.">
        <title>The Global Catalogue of Microorganisms (GCM) 10K type strain sequencing project: providing services to taxonomists for standard genome sequencing and annotation.</title>
        <authorList>
            <consortium name="The Broad Institute Genomics Platform"/>
            <consortium name="The Broad Institute Genome Sequencing Center for Infectious Disease"/>
            <person name="Wu L."/>
            <person name="Ma J."/>
        </authorList>
    </citation>
    <scope>NUCLEOTIDE SEQUENCE [LARGE SCALE GENOMIC DNA]</scope>
    <source>
        <strain evidence="10">CCUG 49679</strain>
    </source>
</reference>
<dbReference type="CDD" id="cd12832">
    <property type="entry name" value="TmCorA-like_u3"/>
    <property type="match status" value="1"/>
</dbReference>
<dbReference type="EMBL" id="JBHSQB010000005">
    <property type="protein sequence ID" value="MFC6096405.1"/>
    <property type="molecule type" value="Genomic_DNA"/>
</dbReference>
<dbReference type="Gene3D" id="1.20.58.340">
    <property type="entry name" value="Magnesium transport protein CorA, transmembrane region"/>
    <property type="match status" value="2"/>
</dbReference>
<protein>
    <submittedName>
        <fullName evidence="9">CorA family divalent cation transporter</fullName>
    </submittedName>
</protein>
<keyword evidence="5 8" id="KW-0812">Transmembrane</keyword>
<comment type="similarity">
    <text evidence="2">Belongs to the CorA metal ion transporter (MIT) (TC 1.A.35) family.</text>
</comment>
<evidence type="ECO:0000256" key="6">
    <source>
        <dbReference type="ARBA" id="ARBA00022989"/>
    </source>
</evidence>
<dbReference type="InterPro" id="IPR045861">
    <property type="entry name" value="CorA_cytoplasmic_dom"/>
</dbReference>
<dbReference type="Pfam" id="PF01544">
    <property type="entry name" value="CorA"/>
    <property type="match status" value="1"/>
</dbReference>
<comment type="subcellular location">
    <subcellularLocation>
        <location evidence="1">Cell membrane</location>
        <topology evidence="1">Multi-pass membrane protein</topology>
    </subcellularLocation>
</comment>